<feature type="region of interest" description="Disordered" evidence="5">
    <location>
        <begin position="292"/>
        <end position="313"/>
    </location>
</feature>
<keyword evidence="3" id="KW-0234">DNA repair</keyword>
<keyword evidence="2" id="KW-0227">DNA damage</keyword>
<evidence type="ECO:0000256" key="4">
    <source>
        <dbReference type="ARBA" id="ARBA00023242"/>
    </source>
</evidence>
<reference evidence="8 9" key="2">
    <citation type="submission" date="2024-01" db="EMBL/GenBank/DDBJ databases">
        <title>Comparative genomics of Cryptococcus and Kwoniella reveals pathogenesis evolution and contrasting modes of karyotype evolution via chromosome fusion or intercentromeric recombination.</title>
        <authorList>
            <person name="Coelho M.A."/>
            <person name="David-Palma M."/>
            <person name="Shea T."/>
            <person name="Bowers K."/>
            <person name="Mcginley-Smith S."/>
            <person name="Mohammad A.W."/>
            <person name="Gnirke A."/>
            <person name="Yurkov A.M."/>
            <person name="Nowrousian M."/>
            <person name="Sun S."/>
            <person name="Cuomo C.A."/>
            <person name="Heitman J."/>
        </authorList>
    </citation>
    <scope>NUCLEOTIDE SEQUENCE [LARGE SCALE GENOMIC DNA]</scope>
    <source>
        <strain evidence="8 9">IND107</strain>
    </source>
</reference>
<feature type="region of interest" description="Disordered" evidence="5">
    <location>
        <begin position="546"/>
        <end position="590"/>
    </location>
</feature>
<evidence type="ECO:0000256" key="3">
    <source>
        <dbReference type="ARBA" id="ARBA00023204"/>
    </source>
</evidence>
<dbReference type="GeneID" id="91988612"/>
<evidence type="ECO:0000256" key="5">
    <source>
        <dbReference type="SAM" id="MobiDB-lite"/>
    </source>
</evidence>
<reference evidence="9" key="1">
    <citation type="submission" date="2015-01" db="EMBL/GenBank/DDBJ databases">
        <title>The Genome Sequence of Cryptococcus gattii MMRL2647.</title>
        <authorList>
            <consortium name="The Broad Institute Genomics Platform"/>
            <person name="Cuomo C."/>
            <person name="Litvintseva A."/>
            <person name="Chen Y."/>
            <person name="Heitman J."/>
            <person name="Sun S."/>
            <person name="Springer D."/>
            <person name="Dromer F."/>
            <person name="Young S."/>
            <person name="Zeng Q."/>
            <person name="Gargeya S."/>
            <person name="Abouelleil A."/>
            <person name="Alvarado L."/>
            <person name="Chapman S.B."/>
            <person name="Gainer-Dewar J."/>
            <person name="Goldberg J."/>
            <person name="Griggs A."/>
            <person name="Gujja S."/>
            <person name="Hansen M."/>
            <person name="Howarth C."/>
            <person name="Imamovic A."/>
            <person name="Larimer J."/>
            <person name="Murphy C."/>
            <person name="Naylor J."/>
            <person name="Pearson M."/>
            <person name="Priest M."/>
            <person name="Roberts A."/>
            <person name="Saif S."/>
            <person name="Shea T."/>
            <person name="Sykes S."/>
            <person name="Wortman J."/>
            <person name="Nusbaum C."/>
            <person name="Birren B."/>
        </authorList>
    </citation>
    <scope>NUCLEOTIDE SEQUENCE [LARGE SCALE GENOMIC DNA]</scope>
    <source>
        <strain evidence="9">IND107</strain>
    </source>
</reference>
<sequence>MLIFNDKTSALRIAAFRHIEGLSGNTRDLLQRNREEIVARQQYRFVIVAIREPIEPMANDFKVQNTSPSIVLGVKRKVEDALNSSLEGEGKENGTVQKKQVLDATLGRSLFELRNRKLLFKQALPSRNLPRRRTLNFQGYILDEVEGGRTVKEIPEEHWALIAMAGNEMSSANESSFIKQLKAALGLEPAEQESLPNEALTAVSRKLFTLRHYGFFPSQFPSGVKIPSSLQIRCWEVNEPEKWFPSEQVEALCARRAERESVTEECFKLLQGMTDAQKLELDSPSFFCANESEGPDEDAVSYGGSSPIKPGKTPEEIEAARLKKQQRDQKKAVWAEKKAAKEREVKRKEEAMAKQAKAMSMFFKPKPIHTVQKNTALPSVSSSDQTLSDYQKTFRPLPPKKYVKTAKINEWNEIEKGVNDSAADVSGQNVEQWIHERTPDVEGWSSHDFIKDHLKKHGHHMRQPRRNLPRGLKVAPIDGSVGELWATLQDAEEPREVLDQLRDRRRFPWKTLAFDQQPRPPYSGTFTKKSLVVGPRTPFAQDPIFDYSYDSGDEWQDDDEGEDVDNFGGEKNLEEEEEEEEEEDEGEFDDWLDDTEDVEAAQPDLMDVDDAPVPEKLSKDIKKLKEQPIKRIVKLVPTWKGPVWENRIGEKGTEGLESYRIQLLNDTPMSLDPFTFRSTDAPQQFKTNYSTAIIGHSLNVRCLLSVEAIVQKEQPGSTTKLSSAAAAPTSAIVARPEAPRRARGAFPSSHIPELYRLVEGDNRYLKDMITVLREKFDGVATKISIENELKESAVREGRSKESVWRVYREAWIAAGLEPAASAPSRPPAAPPTSAGLSLNPISSTNQSSDPLSPLDQSLQTLPTRDGSATEPIVVDL</sequence>
<evidence type="ECO:0000256" key="2">
    <source>
        <dbReference type="ARBA" id="ARBA00022763"/>
    </source>
</evidence>
<feature type="compositionally biased region" description="Polar residues" evidence="5">
    <location>
        <begin position="835"/>
        <end position="845"/>
    </location>
</feature>
<organism evidence="8 9">
    <name type="scientific">Cryptococcus tetragattii IND107</name>
    <dbReference type="NCBI Taxonomy" id="1296105"/>
    <lineage>
        <taxon>Eukaryota</taxon>
        <taxon>Fungi</taxon>
        <taxon>Dikarya</taxon>
        <taxon>Basidiomycota</taxon>
        <taxon>Agaricomycotina</taxon>
        <taxon>Tremellomycetes</taxon>
        <taxon>Tremellales</taxon>
        <taxon>Cryptococcaceae</taxon>
        <taxon>Cryptococcus</taxon>
        <taxon>Cryptococcus gattii species complex</taxon>
    </lineage>
</organism>
<dbReference type="Pfam" id="PF21796">
    <property type="entry name" value="Cac1_C"/>
    <property type="match status" value="1"/>
</dbReference>
<feature type="domain" description="Chromatin assembly factor 1 subunit A dimerization" evidence="6">
    <location>
        <begin position="510"/>
        <end position="583"/>
    </location>
</feature>
<gene>
    <name evidence="8" type="ORF">I308_101754</name>
</gene>
<evidence type="ECO:0000313" key="8">
    <source>
        <dbReference type="EMBL" id="KAL0252365.1"/>
    </source>
</evidence>
<keyword evidence="9" id="KW-1185">Reference proteome</keyword>
<feature type="compositionally biased region" description="Acidic residues" evidence="5">
    <location>
        <begin position="551"/>
        <end position="565"/>
    </location>
</feature>
<dbReference type="InterPro" id="IPR022043">
    <property type="entry name" value="CAF1A_DD"/>
</dbReference>
<keyword evidence="4" id="KW-0539">Nucleus</keyword>
<protein>
    <submittedName>
        <fullName evidence="8">Uncharacterized protein</fullName>
    </submittedName>
</protein>
<feature type="domain" description="Chromatin assembly factor 1 subunit Cac1-like C-terminal" evidence="7">
    <location>
        <begin position="752"/>
        <end position="806"/>
    </location>
</feature>
<dbReference type="RefSeq" id="XP_066615085.1">
    <property type="nucleotide sequence ID" value="XM_066756308.1"/>
</dbReference>
<dbReference type="PANTHER" id="PTHR15272:SF0">
    <property type="entry name" value="CHROMATIN ASSEMBLY FACTOR 1 SUBUNIT A"/>
    <property type="match status" value="1"/>
</dbReference>
<evidence type="ECO:0000313" key="9">
    <source>
        <dbReference type="Proteomes" id="UP000054399"/>
    </source>
</evidence>
<dbReference type="InterPro" id="IPR048800">
    <property type="entry name" value="Cac1-like_C"/>
</dbReference>
<proteinExistence type="predicted"/>
<evidence type="ECO:0000259" key="6">
    <source>
        <dbReference type="Pfam" id="PF12253"/>
    </source>
</evidence>
<dbReference type="PANTHER" id="PTHR15272">
    <property type="entry name" value="CHROMATIN ASSEMBLY FACTOR 1 SUBUNIT A CAF-1 SUBUNIT A"/>
    <property type="match status" value="1"/>
</dbReference>
<dbReference type="Proteomes" id="UP000054399">
    <property type="component" value="Unassembled WGS sequence"/>
</dbReference>
<feature type="region of interest" description="Disordered" evidence="5">
    <location>
        <begin position="819"/>
        <end position="876"/>
    </location>
</feature>
<evidence type="ECO:0000256" key="1">
    <source>
        <dbReference type="ARBA" id="ARBA00004123"/>
    </source>
</evidence>
<name>A0ABR3BVF8_9TREE</name>
<comment type="caution">
    <text evidence="8">The sequence shown here is derived from an EMBL/GenBank/DDBJ whole genome shotgun (WGS) entry which is preliminary data.</text>
</comment>
<feature type="compositionally biased region" description="Low complexity" evidence="5">
    <location>
        <begin position="846"/>
        <end position="859"/>
    </location>
</feature>
<dbReference type="EMBL" id="ATAM02000003">
    <property type="protein sequence ID" value="KAL0252365.1"/>
    <property type="molecule type" value="Genomic_DNA"/>
</dbReference>
<feature type="compositionally biased region" description="Acidic residues" evidence="5">
    <location>
        <begin position="573"/>
        <end position="590"/>
    </location>
</feature>
<accession>A0ABR3BVF8</accession>
<comment type="subcellular location">
    <subcellularLocation>
        <location evidence="1">Nucleus</location>
    </subcellularLocation>
</comment>
<dbReference type="Pfam" id="PF12253">
    <property type="entry name" value="CAF1A_dimeriz"/>
    <property type="match status" value="1"/>
</dbReference>
<evidence type="ECO:0000259" key="7">
    <source>
        <dbReference type="Pfam" id="PF21796"/>
    </source>
</evidence>